<keyword evidence="2" id="KW-1185">Reference proteome</keyword>
<reference evidence="1" key="1">
    <citation type="submission" date="2019-11" db="EMBL/GenBank/DDBJ databases">
        <title>Nori genome reveals adaptations in red seaweeds to the harsh intertidal environment.</title>
        <authorList>
            <person name="Wang D."/>
            <person name="Mao Y."/>
        </authorList>
    </citation>
    <scope>NUCLEOTIDE SEQUENCE</scope>
    <source>
        <tissue evidence="1">Gametophyte</tissue>
    </source>
</reference>
<name>A0ACC3BQK0_PYRYE</name>
<dbReference type="Proteomes" id="UP000798662">
    <property type="component" value="Chromosome 1"/>
</dbReference>
<comment type="caution">
    <text evidence="1">The sequence shown here is derived from an EMBL/GenBank/DDBJ whole genome shotgun (WGS) entry which is preliminary data.</text>
</comment>
<gene>
    <name evidence="1" type="ORF">I4F81_002598</name>
</gene>
<evidence type="ECO:0000313" key="2">
    <source>
        <dbReference type="Proteomes" id="UP000798662"/>
    </source>
</evidence>
<protein>
    <submittedName>
        <fullName evidence="1">Uncharacterized protein</fullName>
    </submittedName>
</protein>
<proteinExistence type="predicted"/>
<sequence>MDAIYSVQKMAEVLEAGPDTERDFILFEMQQMLDHCLSDTLRILVPVLCELVPQWSVELQLKAAERLFDVVSLQLPPSVASMITSASFAVVESARHATAEDIEDVYTLWGGVLVDAMPTVVWEAAELATVLGTLDGHARSRGSEPARKLAARALGALAQCLPPASVESQLLPRVLALVADESAAVRGTVVESLAFLGATMPADHVAERIWPRFVAVLAEGSPEEPQVRATALRSVAHVLEKQRHRCGIGIQPEVPPPAPAGAAPFPAAASSSSSPPPAAGTDAHKRASKVKRKRGFKSPGAARLFNELLPPLLDTQSAFSLRYASEDQRLVSDDTYLLLEVVSEVFGQLVYAVTCALAARPSAAAADGAAVGATFRESAYRAYLAMATCNGPLIRRNCAYNLPGMAVSLGEGYAAELSGLAEYFAKDSDEEVRWIVAAGIHESTALLASGGGVFDRLFAAVCALLTDSNALIRSNALGHFHDAMSALAAMPVTVVVEAADGADGGAAVTDVDDQQQQVEEVPAEAAPPGAATDRLAPLFDDLELLSEGEWRVQESLAKQLELSIGLMPSESLQQFVLPLLYRLMEQGTPVVRTTAMRAIIKGVRTINLPAERDTVVDRYWGDAAGGPFWMRLALLDGGVVALSVFSRRRVAEIFAPRMLDLVDDPVVNVRIRLARTLPLLAPVCAAQAQYQSVLRRLSGDADVDVRNAVEAHPDAAAAAMAAAAKDEAVDQEKQRAEDELYGRGAAPRVLALLRKHVSTTSVTNGTRLPGGRKSDGGSTGSGGAGGDDGSASGLGRTAAFDLLGAAEAGPASGGSESKSTSMKNVLAGLGPSLLRKLSGSGSHDGDDGPSSSGRRSGGGGSGGLAALVRRASGGASAAAAAAGDSGTSGKEKVGRDGTIVVVGEDGKKRRRKKKKKDVAEEAAERDAAGADALASPPSPVAAADGTRSKAKATSAASASATAAGVAVGGAAVGPAAGGAGAGGHSADSSSTSKNLGGSGGLGRPSSTIGERLRAVSSLTPRPSGGLVSMRSADTGRRPAGDLVRRSSGGSFDGGMPEPLRMALEARERERANAARVPVPVTVDPTGRPAFKGPAPWLRTSNQPLPRVVSAFTALSPVSERSEEGASSAPTSVSSLGAGGLPATKPRRLMSFGRPSSSAAAAAAAADTAAPKASKPKRLLSFRKEKEVGGGDECGWAIFFLCPCALCPCCILPV</sequence>
<accession>A0ACC3BQK0</accession>
<evidence type="ECO:0000313" key="1">
    <source>
        <dbReference type="EMBL" id="KAK1860006.1"/>
    </source>
</evidence>
<organism evidence="1 2">
    <name type="scientific">Pyropia yezoensis</name>
    <name type="common">Susabi-nori</name>
    <name type="synonym">Porphyra yezoensis</name>
    <dbReference type="NCBI Taxonomy" id="2788"/>
    <lineage>
        <taxon>Eukaryota</taxon>
        <taxon>Rhodophyta</taxon>
        <taxon>Bangiophyceae</taxon>
        <taxon>Bangiales</taxon>
        <taxon>Bangiaceae</taxon>
        <taxon>Pyropia</taxon>
    </lineage>
</organism>
<dbReference type="EMBL" id="CM020618">
    <property type="protein sequence ID" value="KAK1860006.1"/>
    <property type="molecule type" value="Genomic_DNA"/>
</dbReference>